<sequence>MTSFSVFLLCISPCVGSFLALLVDRLPRDEDVIRTPSACRSCRTRLGWADLIPMLSFVLSRGRCRRCGAVIPPWVLYAEILAMGAGVLAISAGGSPLEITLTAVMLWALIALALTDLLWLRLPDALTLTLALATFGLAALPIGIGLAPAFWGAVFGAGSFWAVRVAYKKLRGRDGLGLGDVKLMVGLGALAGPYELPVLVLVGAVIGLGLALWQRKLDAHHPVPFGAALCCAGALIWLFFLA</sequence>
<feature type="domain" description="Prepilin type IV endopeptidase peptidase" evidence="11">
    <location>
        <begin position="104"/>
        <end position="212"/>
    </location>
</feature>
<dbReference type="InterPro" id="IPR010627">
    <property type="entry name" value="Prepilin_pept_A24_N"/>
</dbReference>
<proteinExistence type="inferred from homology"/>
<dbReference type="PANTHER" id="PTHR30487:SF0">
    <property type="entry name" value="PREPILIN LEADER PEPTIDASE_N-METHYLTRANSFERASE-RELATED"/>
    <property type="match status" value="1"/>
</dbReference>
<comment type="catalytic activity">
    <reaction evidence="9">
        <text>Typically cleaves a -Gly-|-Phe- bond to release an N-terminal, basic peptide of 5-8 residues from type IV prepilin, and then N-methylates the new N-terminal amino group, the methyl donor being S-adenosyl-L-methionine.</text>
        <dbReference type="EC" id="3.4.23.43"/>
    </reaction>
</comment>
<evidence type="ECO:0000256" key="4">
    <source>
        <dbReference type="ARBA" id="ARBA00022519"/>
    </source>
</evidence>
<dbReference type="GO" id="GO:0008168">
    <property type="term" value="F:methyltransferase activity"/>
    <property type="evidence" value="ECO:0007669"/>
    <property type="project" value="UniProtKB-KW"/>
</dbReference>
<dbReference type="GO" id="GO:0032259">
    <property type="term" value="P:methylation"/>
    <property type="evidence" value="ECO:0007669"/>
    <property type="project" value="UniProtKB-KW"/>
</dbReference>
<dbReference type="EC" id="3.4.23.43" evidence="9"/>
<keyword evidence="6 10" id="KW-1133">Transmembrane helix</keyword>
<dbReference type="GO" id="GO:0004190">
    <property type="term" value="F:aspartic-type endopeptidase activity"/>
    <property type="evidence" value="ECO:0007669"/>
    <property type="project" value="UniProtKB-EC"/>
</dbReference>
<dbReference type="RefSeq" id="WP_108830430.1">
    <property type="nucleotide sequence ID" value="NZ_OMOR01000003.1"/>
</dbReference>
<gene>
    <name evidence="13" type="primary">outO</name>
    <name evidence="13" type="ORF">ASD8599_03952</name>
</gene>
<keyword evidence="9" id="KW-0489">Methyltransferase</keyword>
<evidence type="ECO:0000256" key="3">
    <source>
        <dbReference type="ARBA" id="ARBA00022475"/>
    </source>
</evidence>
<dbReference type="OrthoDB" id="9789291at2"/>
<dbReference type="Pfam" id="PF01478">
    <property type="entry name" value="Peptidase_A24"/>
    <property type="match status" value="1"/>
</dbReference>
<evidence type="ECO:0000256" key="9">
    <source>
        <dbReference type="RuleBase" id="RU003794"/>
    </source>
</evidence>
<evidence type="ECO:0000256" key="5">
    <source>
        <dbReference type="ARBA" id="ARBA00022692"/>
    </source>
</evidence>
<dbReference type="Proteomes" id="UP000244880">
    <property type="component" value="Unassembled WGS sequence"/>
</dbReference>
<comment type="function">
    <text evidence="9">Plays an essential role in type IV pili and type II pseudopili formation by proteolytically removing the leader sequence from substrate proteins and subsequently monomethylating the alpha-amino group of the newly exposed N-terminal phenylalanine.</text>
</comment>
<keyword evidence="5 9" id="KW-0812">Transmembrane</keyword>
<dbReference type="GO" id="GO:0006465">
    <property type="term" value="P:signal peptide processing"/>
    <property type="evidence" value="ECO:0007669"/>
    <property type="project" value="TreeGrafter"/>
</dbReference>
<keyword evidence="4" id="KW-0997">Cell inner membrane</keyword>
<feature type="transmembrane region" description="Helical" evidence="10">
    <location>
        <begin position="99"/>
        <end position="119"/>
    </location>
</feature>
<dbReference type="EMBL" id="OMOR01000003">
    <property type="protein sequence ID" value="SPH27486.1"/>
    <property type="molecule type" value="Genomic_DNA"/>
</dbReference>
<keyword evidence="14" id="KW-1185">Reference proteome</keyword>
<dbReference type="PANTHER" id="PTHR30487">
    <property type="entry name" value="TYPE 4 PREPILIN-LIKE PROTEINS LEADER PEPTIDE-PROCESSING ENZYME"/>
    <property type="match status" value="1"/>
</dbReference>
<dbReference type="GO" id="GO:0005886">
    <property type="term" value="C:plasma membrane"/>
    <property type="evidence" value="ECO:0007669"/>
    <property type="project" value="UniProtKB-SubCell"/>
</dbReference>
<feature type="domain" description="Prepilin peptidase A24 N-terminal" evidence="12">
    <location>
        <begin position="12"/>
        <end position="87"/>
    </location>
</feature>
<evidence type="ECO:0000256" key="8">
    <source>
        <dbReference type="RuleBase" id="RU003793"/>
    </source>
</evidence>
<evidence type="ECO:0000256" key="1">
    <source>
        <dbReference type="ARBA" id="ARBA00004429"/>
    </source>
</evidence>
<feature type="transmembrane region" description="Helical" evidence="10">
    <location>
        <begin position="223"/>
        <end position="241"/>
    </location>
</feature>
<feature type="transmembrane region" description="Helical" evidence="10">
    <location>
        <begin position="126"/>
        <end position="144"/>
    </location>
</feature>
<comment type="subcellular location">
    <subcellularLocation>
        <location evidence="1">Cell inner membrane</location>
        <topology evidence="1">Multi-pass membrane protein</topology>
    </subcellularLocation>
    <subcellularLocation>
        <location evidence="9">Cell membrane</location>
        <topology evidence="9">Multi-pass membrane protein</topology>
    </subcellularLocation>
</comment>
<accession>A0A2R8BPH9</accession>
<keyword evidence="9" id="KW-0378">Hydrolase</keyword>
<reference evidence="13 14" key="1">
    <citation type="submission" date="2018-03" db="EMBL/GenBank/DDBJ databases">
        <authorList>
            <person name="Keele B.F."/>
        </authorList>
    </citation>
    <scope>NUCLEOTIDE SEQUENCE [LARGE SCALE GENOMIC DNA]</scope>
    <source>
        <strain evidence="13 14">CECT 8599</strain>
    </source>
</reference>
<evidence type="ECO:0000256" key="10">
    <source>
        <dbReference type="SAM" id="Phobius"/>
    </source>
</evidence>
<feature type="transmembrane region" description="Helical" evidence="10">
    <location>
        <begin position="187"/>
        <end position="211"/>
    </location>
</feature>
<evidence type="ECO:0000256" key="6">
    <source>
        <dbReference type="ARBA" id="ARBA00022989"/>
    </source>
</evidence>
<name>A0A2R8BPH9_9RHOB</name>
<dbReference type="PRINTS" id="PR00864">
    <property type="entry name" value="PREPILNPTASE"/>
</dbReference>
<keyword evidence="9" id="KW-0645">Protease</keyword>
<keyword evidence="7 10" id="KW-0472">Membrane</keyword>
<dbReference type="AlphaFoldDB" id="A0A2R8BPH9"/>
<keyword evidence="9" id="KW-0511">Multifunctional enzyme</keyword>
<dbReference type="InterPro" id="IPR014032">
    <property type="entry name" value="Peptidase_A24A_bac"/>
</dbReference>
<evidence type="ECO:0000256" key="2">
    <source>
        <dbReference type="ARBA" id="ARBA00005801"/>
    </source>
</evidence>
<evidence type="ECO:0000256" key="7">
    <source>
        <dbReference type="ARBA" id="ARBA00023136"/>
    </source>
</evidence>
<dbReference type="Pfam" id="PF06750">
    <property type="entry name" value="A24_N_bact"/>
    <property type="match status" value="1"/>
</dbReference>
<keyword evidence="9" id="KW-0808">Transferase</keyword>
<dbReference type="InterPro" id="IPR050882">
    <property type="entry name" value="Prepilin_peptidase/N-MTase"/>
</dbReference>
<evidence type="ECO:0000313" key="13">
    <source>
        <dbReference type="EMBL" id="SPH27486.1"/>
    </source>
</evidence>
<protein>
    <recommendedName>
        <fullName evidence="9">Prepilin leader peptidase/N-methyltransferase</fullName>
        <ecNumber evidence="9">2.1.1.-</ecNumber>
        <ecNumber evidence="9">3.4.23.43</ecNumber>
    </recommendedName>
</protein>
<feature type="transmembrane region" description="Helical" evidence="10">
    <location>
        <begin position="74"/>
        <end position="93"/>
    </location>
</feature>
<comment type="similarity">
    <text evidence="2 8">Belongs to the peptidase A24 family.</text>
</comment>
<keyword evidence="3" id="KW-1003">Cell membrane</keyword>
<dbReference type="Gene3D" id="1.20.120.1220">
    <property type="match status" value="1"/>
</dbReference>
<organism evidence="13 14">
    <name type="scientific">Ascidiaceihabitans donghaensis</name>
    <dbReference type="NCBI Taxonomy" id="1510460"/>
    <lineage>
        <taxon>Bacteria</taxon>
        <taxon>Pseudomonadati</taxon>
        <taxon>Pseudomonadota</taxon>
        <taxon>Alphaproteobacteria</taxon>
        <taxon>Rhodobacterales</taxon>
        <taxon>Paracoccaceae</taxon>
        <taxon>Ascidiaceihabitans</taxon>
    </lineage>
</organism>
<dbReference type="InterPro" id="IPR000045">
    <property type="entry name" value="Prepilin_IV_endopep_pep"/>
</dbReference>
<evidence type="ECO:0000259" key="12">
    <source>
        <dbReference type="Pfam" id="PF06750"/>
    </source>
</evidence>
<dbReference type="EC" id="2.1.1.-" evidence="9"/>
<evidence type="ECO:0000259" key="11">
    <source>
        <dbReference type="Pfam" id="PF01478"/>
    </source>
</evidence>
<evidence type="ECO:0000313" key="14">
    <source>
        <dbReference type="Proteomes" id="UP000244880"/>
    </source>
</evidence>